<dbReference type="PANTHER" id="PTHR33065">
    <property type="entry name" value="OS07G0486400 PROTEIN"/>
    <property type="match status" value="1"/>
</dbReference>
<proteinExistence type="predicted"/>
<feature type="domain" description="DUF6598" evidence="2">
    <location>
        <begin position="97"/>
        <end position="334"/>
    </location>
</feature>
<sequence>MESDDAGRRRPDEAEESSDDDGDESGMLAWSWDGINCALLDCSKHGDGSIYRGTQFWHRFYHVADTRETLLKSMMMSTPTDCQPNMWACKAHRGCAMMQIFSLKLAHTSAAIDGPVQLYGFLAVRDGLNPLRNYIFNRTREDPFVVGRQGGDSSSFIQMAGPKRGIEMRASVLIEYDMKIKRGGRQENDLQLIDGAACFSELASLDRRVYTQRIEDDCGAVDICFALLRNAVEATIQVGISQMHHASGIDLSLSCHVSRMPPKIELFQGVIAEPCDLNKFVVAVVRGSALIVYLTVGQIGGSDHARPCYAFRAKAHGHDVQEFKLDFATILVKVSWSTLVPFRIAHGLL</sequence>
<feature type="compositionally biased region" description="Acidic residues" evidence="1">
    <location>
        <begin position="13"/>
        <end position="24"/>
    </location>
</feature>
<dbReference type="EMBL" id="PQIB02000017">
    <property type="protein sequence ID" value="RLM58011.1"/>
    <property type="molecule type" value="Genomic_DNA"/>
</dbReference>
<name>A0A3L6PGP0_PANMI</name>
<feature type="region of interest" description="Disordered" evidence="1">
    <location>
        <begin position="1"/>
        <end position="24"/>
    </location>
</feature>
<dbReference type="AlphaFoldDB" id="A0A3L6PGP0"/>
<evidence type="ECO:0000259" key="2">
    <source>
        <dbReference type="Pfam" id="PF20241"/>
    </source>
</evidence>
<dbReference type="Proteomes" id="UP000275267">
    <property type="component" value="Unassembled WGS sequence"/>
</dbReference>
<dbReference type="OrthoDB" id="631395at2759"/>
<keyword evidence="4" id="KW-1185">Reference proteome</keyword>
<evidence type="ECO:0000313" key="4">
    <source>
        <dbReference type="Proteomes" id="UP000275267"/>
    </source>
</evidence>
<feature type="compositionally biased region" description="Basic and acidic residues" evidence="1">
    <location>
        <begin position="1"/>
        <end position="12"/>
    </location>
</feature>
<dbReference type="Pfam" id="PF20241">
    <property type="entry name" value="DUF6598"/>
    <property type="match status" value="1"/>
</dbReference>
<reference evidence="4" key="1">
    <citation type="journal article" date="2019" name="Nat. Commun.">
        <title>The genome of broomcorn millet.</title>
        <authorList>
            <person name="Zou C."/>
            <person name="Miki D."/>
            <person name="Li D."/>
            <person name="Tang Q."/>
            <person name="Xiao L."/>
            <person name="Rajput S."/>
            <person name="Deng P."/>
            <person name="Jia W."/>
            <person name="Huang R."/>
            <person name="Zhang M."/>
            <person name="Sun Y."/>
            <person name="Hu J."/>
            <person name="Fu X."/>
            <person name="Schnable P.S."/>
            <person name="Li F."/>
            <person name="Zhang H."/>
            <person name="Feng B."/>
            <person name="Zhu X."/>
            <person name="Liu R."/>
            <person name="Schnable J.C."/>
            <person name="Zhu J.-K."/>
            <person name="Zhang H."/>
        </authorList>
    </citation>
    <scope>NUCLEOTIDE SEQUENCE [LARGE SCALE GENOMIC DNA]</scope>
</reference>
<comment type="caution">
    <text evidence="3">The sequence shown here is derived from an EMBL/GenBank/DDBJ whole genome shotgun (WGS) entry which is preliminary data.</text>
</comment>
<gene>
    <name evidence="3" type="ORF">C2845_PM18G14510</name>
</gene>
<organism evidence="3 4">
    <name type="scientific">Panicum miliaceum</name>
    <name type="common">Proso millet</name>
    <name type="synonym">Broomcorn millet</name>
    <dbReference type="NCBI Taxonomy" id="4540"/>
    <lineage>
        <taxon>Eukaryota</taxon>
        <taxon>Viridiplantae</taxon>
        <taxon>Streptophyta</taxon>
        <taxon>Embryophyta</taxon>
        <taxon>Tracheophyta</taxon>
        <taxon>Spermatophyta</taxon>
        <taxon>Magnoliopsida</taxon>
        <taxon>Liliopsida</taxon>
        <taxon>Poales</taxon>
        <taxon>Poaceae</taxon>
        <taxon>PACMAD clade</taxon>
        <taxon>Panicoideae</taxon>
        <taxon>Panicodae</taxon>
        <taxon>Paniceae</taxon>
        <taxon>Panicinae</taxon>
        <taxon>Panicum</taxon>
        <taxon>Panicum sect. Panicum</taxon>
    </lineage>
</organism>
<evidence type="ECO:0000256" key="1">
    <source>
        <dbReference type="SAM" id="MobiDB-lite"/>
    </source>
</evidence>
<protein>
    <recommendedName>
        <fullName evidence="2">DUF6598 domain-containing protein</fullName>
    </recommendedName>
</protein>
<accession>A0A3L6PGP0</accession>
<dbReference type="InterPro" id="IPR046533">
    <property type="entry name" value="DUF6598"/>
</dbReference>
<dbReference type="PANTHER" id="PTHR33065:SF19">
    <property type="entry name" value="OS11G0130700 PROTEIN"/>
    <property type="match status" value="1"/>
</dbReference>
<evidence type="ECO:0000313" key="3">
    <source>
        <dbReference type="EMBL" id="RLM58011.1"/>
    </source>
</evidence>